<dbReference type="Gene3D" id="3.40.850.10">
    <property type="entry name" value="Kinesin motor domain"/>
    <property type="match status" value="1"/>
</dbReference>
<evidence type="ECO:0000256" key="10">
    <source>
        <dbReference type="ARBA" id="ARBA00034704"/>
    </source>
</evidence>
<dbReference type="SUPFAM" id="SSF52540">
    <property type="entry name" value="P-loop containing nucleoside triphosphate hydrolases"/>
    <property type="match status" value="1"/>
</dbReference>
<feature type="compositionally biased region" description="Basic and acidic residues" evidence="13">
    <location>
        <begin position="1698"/>
        <end position="1717"/>
    </location>
</feature>
<protein>
    <submittedName>
        <fullName evidence="15">Kinesinlike protein putative</fullName>
    </submittedName>
</protein>
<dbReference type="SMART" id="SM00129">
    <property type="entry name" value="KISc"/>
    <property type="match status" value="1"/>
</dbReference>
<gene>
    <name evidence="15" type="primary">AlNc14C277G10062</name>
    <name evidence="16" type="synonym">AlNc14C320G10583</name>
    <name evidence="15" type="ORF">ALNC14_112810</name>
    <name evidence="16" type="ORF">ALNC14_119160</name>
</gene>
<evidence type="ECO:0000256" key="2">
    <source>
        <dbReference type="ARBA" id="ARBA00022490"/>
    </source>
</evidence>
<reference evidence="15" key="1">
    <citation type="journal article" date="2011" name="PLoS Biol.">
        <title>Gene gain and loss during evolution of obligate parasitism in the white rust pathogen of Arabidopsis thaliana.</title>
        <authorList>
            <person name="Kemen E."/>
            <person name="Gardiner A."/>
            <person name="Schultz-Larsen T."/>
            <person name="Kemen A.C."/>
            <person name="Balmuth A.L."/>
            <person name="Robert-Seilaniantz A."/>
            <person name="Bailey K."/>
            <person name="Holub E."/>
            <person name="Studholme D.J."/>
            <person name="Maclean D."/>
            <person name="Jones J.D."/>
        </authorList>
    </citation>
    <scope>NUCLEOTIDE SEQUENCE</scope>
</reference>
<dbReference type="GO" id="GO:0003777">
    <property type="term" value="F:microtubule motor activity"/>
    <property type="evidence" value="ECO:0007669"/>
    <property type="project" value="InterPro"/>
</dbReference>
<dbReference type="InterPro" id="IPR044986">
    <property type="entry name" value="KIF15/KIN-12"/>
</dbReference>
<name>F0WUQ5_9STRA</name>
<feature type="coiled-coil region" evidence="12">
    <location>
        <begin position="1301"/>
        <end position="1423"/>
    </location>
</feature>
<dbReference type="PROSITE" id="PS50067">
    <property type="entry name" value="KINESIN_MOTOR_2"/>
    <property type="match status" value="1"/>
</dbReference>
<dbReference type="GO" id="GO:0005524">
    <property type="term" value="F:ATP binding"/>
    <property type="evidence" value="ECO:0007669"/>
    <property type="project" value="UniProtKB-UniRule"/>
</dbReference>
<dbReference type="InterPro" id="IPR019821">
    <property type="entry name" value="Kinesin_motor_CS"/>
</dbReference>
<dbReference type="GO" id="GO:0007010">
    <property type="term" value="P:cytoskeleton organization"/>
    <property type="evidence" value="ECO:0007669"/>
    <property type="project" value="UniProtKB-ARBA"/>
</dbReference>
<evidence type="ECO:0000256" key="8">
    <source>
        <dbReference type="ARBA" id="ARBA00023212"/>
    </source>
</evidence>
<evidence type="ECO:0000256" key="11">
    <source>
        <dbReference type="PROSITE-ProRule" id="PRU00283"/>
    </source>
</evidence>
<evidence type="ECO:0000313" key="15">
    <source>
        <dbReference type="EMBL" id="CCA25137.1"/>
    </source>
</evidence>
<evidence type="ECO:0000256" key="9">
    <source>
        <dbReference type="ARBA" id="ARBA00034488"/>
    </source>
</evidence>
<dbReference type="PANTHER" id="PTHR37739:SF8">
    <property type="entry name" value="KINESIN-LIKE PROTEIN KIN-12D"/>
    <property type="match status" value="1"/>
</dbReference>
<dbReference type="HOGENOM" id="CLU_001403_0_0_1"/>
<keyword evidence="2" id="KW-0963">Cytoplasm</keyword>
<evidence type="ECO:0000256" key="6">
    <source>
        <dbReference type="ARBA" id="ARBA00023054"/>
    </source>
</evidence>
<keyword evidence="8" id="KW-0206">Cytoskeleton</keyword>
<evidence type="ECO:0000256" key="1">
    <source>
        <dbReference type="ARBA" id="ARBA00004245"/>
    </source>
</evidence>
<proteinExistence type="inferred from homology"/>
<dbReference type="PROSITE" id="PS00411">
    <property type="entry name" value="KINESIN_MOTOR_1"/>
    <property type="match status" value="1"/>
</dbReference>
<keyword evidence="5 11" id="KW-0067">ATP-binding</keyword>
<feature type="coiled-coil region" evidence="12">
    <location>
        <begin position="1111"/>
        <end position="1233"/>
    </location>
</feature>
<organism evidence="15">
    <name type="scientific">Albugo laibachii Nc14</name>
    <dbReference type="NCBI Taxonomy" id="890382"/>
    <lineage>
        <taxon>Eukaryota</taxon>
        <taxon>Sar</taxon>
        <taxon>Stramenopiles</taxon>
        <taxon>Oomycota</taxon>
        <taxon>Peronosporomycetes</taxon>
        <taxon>Albuginales</taxon>
        <taxon>Albuginaceae</taxon>
        <taxon>Albugo</taxon>
    </lineage>
</organism>
<evidence type="ECO:0000256" key="4">
    <source>
        <dbReference type="ARBA" id="ARBA00022741"/>
    </source>
</evidence>
<feature type="coiled-coil region" evidence="12">
    <location>
        <begin position="939"/>
        <end position="990"/>
    </location>
</feature>
<sequence length="1745" mass="198483">MLASTTGLKIQTGMETNNENVKVFCRIRPPVEPEKCKSAGSSVFSLSSPFSVRKCITVPKAHGVSKTINVHLKSNPQTPKSFTFDRIFHEESSQDEVFQAVGVPLTRSCLAGYNGTIFAYGQTGSGKTFTMQGPEESIWTEGQADTSLRSSPLRGVVPRVFEYLFDEKSLLDSTKTDQPNDTTEMDALEERLEHRFTCSFLEIYNERVFDLLDVRGNSGASNDLGGLQLRENGRRGVFVEGLTESVVENAQEATALMKLGARNRHVGQTLMNRESSRSHSVFILQIQTKQIRQDGITRMRTSRFNLVDLAGSERQRSTEASGDRLKEAGNINKSLSALGNVIMGLVDKSAGKNRHVHYRDSKLTFLLKDSLGGNSKTFMVATVSPAGESAHETLSTLKFAQRAKSIRNEAVINEATTGNVAVLQQEIQRLKSQLQSHQARGKEPCREVDISVDNNMAALSSLVLKTPDDPISIQASSTRLCELESTLAQISDQYIDLQKAYDRLKESKGRTEKLVMCMEQKLSHQRFLLRLTKHSADKGKIVKGLHVPECIDGELNYTPSVDAVQWRIKYEELGEAYVRLSEQCDDQNAASDTLGGSYDHKELIDEFEKLSKLYVSLSCQLSRIISDKQELQNTLRDLRETEGAVECTRESCKQKLEKKLKDQASEFNCRLVQATKLQEIVERKAATTSMDLLQSKQKEMALTTQLFEVQRVCQEAQFCLQEETRSRDTLAELLLAGKNEKTLFKGQIKQLSSLKMEWETRFAKQRVLNQLLHEANERRLIKMALREQNLKEEMQHLKNSLSSASMELKSTASSFESLSKSNSEVLSNLEASQNKMAVLEAKNAYLTEQNEKHESCLRLKQFEHELTETYQTNRIKETEAMIERKTKQIGAIKEKLEKAYDFQSSLRARMYEVECMSKEDNAALRKKYQLLMKYFLSVKKSLESKNEELLEAMNESDARLRQSEAFKLKVQALEHEMEDARSKVASLLLMREEEAARHQQAHELLMAQCRQSQEAEKETKLLNAKLRSGMIRIKNEVAKIRTDFMVERAEIRGKLCDIHRLYEHSGGYLTQTTECLELERRNLENIGSKMSSFDSCVVRVEDAHRKVAGRISQMQAARNAAQKRSAVLNEEYHQAQDKMQEMETSISTLSDDKNQLALEMLSKAAQNQQIIGEKSRIIAEMEGELKESQSRAEKMIRRLIESESNLAESTVSLEKLKLDNTNLTEKNNTLVATHSDMIEKHLTLAKEQRRTGEAHCLALQDVDGHKYRHRQLRAEYSNLQNADIILQKKLHEMEISHLAEAKHLRDKVESLEGAIANHRIQYEHLVGEKEEEVDQLRRQVQDLERKLNGSLQEQRLKDNEFKDRVKELENDVSATKKTCDEQKHHISSLLTKCAAVEKLEEVVGRLEMEKSNLEMKVEESNQKRYELDVSRACVQRLLHTEEHRARLSLEDLVSHRSEIAALNDKVGELNASVNSNMENDGILRGTIEALGSHNERLMQKIEQEQRKSRDSGYHQTIESLRLTIEDLLSRLMRTHTGDVKLDLNEISKMDTDKASVPKLGRQNKQRVGHQHTKKIEVKQDKCKSNSNTVARDASSKEKAVHSLRMENAALLKEKNRWKHEAQSLTNKLKELAKETDQIVSHHNKRQKIQHHIKVKEENNRLQDVIRTLTEDKYRLQCHLQKLQGISGKKGSTQAGSDTNERGKENIPIDDASSRKASSDNSTASSCDSGLEEQVSVRLTKKTKRV</sequence>
<dbReference type="EMBL" id="FR824365">
    <property type="protein sequence ID" value="CCA25772.1"/>
    <property type="molecule type" value="Genomic_DNA"/>
</dbReference>
<dbReference type="GO" id="GO:0007018">
    <property type="term" value="P:microtubule-based movement"/>
    <property type="evidence" value="ECO:0007669"/>
    <property type="project" value="InterPro"/>
</dbReference>
<dbReference type="PANTHER" id="PTHR37739">
    <property type="entry name" value="KINESIN-LIKE PROTEIN KIN-12D"/>
    <property type="match status" value="1"/>
</dbReference>
<dbReference type="InterPro" id="IPR001752">
    <property type="entry name" value="Kinesin_motor_dom"/>
</dbReference>
<dbReference type="CDD" id="cd00106">
    <property type="entry name" value="KISc"/>
    <property type="match status" value="1"/>
</dbReference>
<feature type="binding site" evidence="11">
    <location>
        <begin position="121"/>
        <end position="128"/>
    </location>
    <ligand>
        <name>ATP</name>
        <dbReference type="ChEBI" id="CHEBI:30616"/>
    </ligand>
</feature>
<feature type="coiled-coil region" evidence="12">
    <location>
        <begin position="1600"/>
        <end position="1671"/>
    </location>
</feature>
<keyword evidence="7 11" id="KW-0505">Motor protein</keyword>
<keyword evidence="4 11" id="KW-0547">Nucleotide-binding</keyword>
<evidence type="ECO:0000256" key="13">
    <source>
        <dbReference type="SAM" id="MobiDB-lite"/>
    </source>
</evidence>
<dbReference type="Pfam" id="PF00225">
    <property type="entry name" value="Kinesin"/>
    <property type="match status" value="1"/>
</dbReference>
<dbReference type="InterPro" id="IPR027417">
    <property type="entry name" value="P-loop_NTPase"/>
</dbReference>
<evidence type="ECO:0000256" key="12">
    <source>
        <dbReference type="SAM" id="Coils"/>
    </source>
</evidence>
<dbReference type="PRINTS" id="PR00380">
    <property type="entry name" value="KINESINHEAVY"/>
</dbReference>
<dbReference type="FunFam" id="3.40.850.10:FF:000019">
    <property type="entry name" value="Kinesin-like protein KIN-5D"/>
    <property type="match status" value="1"/>
</dbReference>
<comment type="similarity">
    <text evidence="9">Belongs to the TRAFAC class myosin-kinesin ATPase superfamily. Kinesin family. KIN-12 subfamily.</text>
</comment>
<dbReference type="GO" id="GO:0008017">
    <property type="term" value="F:microtubule binding"/>
    <property type="evidence" value="ECO:0007669"/>
    <property type="project" value="InterPro"/>
</dbReference>
<accession>F0WUQ5</accession>
<keyword evidence="6 12" id="KW-0175">Coiled coil</keyword>
<feature type="coiled-coil region" evidence="12">
    <location>
        <begin position="413"/>
        <end position="440"/>
    </location>
</feature>
<evidence type="ECO:0000256" key="3">
    <source>
        <dbReference type="ARBA" id="ARBA00022701"/>
    </source>
</evidence>
<feature type="domain" description="Kinesin motor" evidence="14">
    <location>
        <begin position="20"/>
        <end position="406"/>
    </location>
</feature>
<evidence type="ECO:0000313" key="16">
    <source>
        <dbReference type="EMBL" id="CCA25772.1"/>
    </source>
</evidence>
<feature type="compositionally biased region" description="Low complexity" evidence="13">
    <location>
        <begin position="1718"/>
        <end position="1728"/>
    </location>
</feature>
<keyword evidence="3" id="KW-0493">Microtubule</keyword>
<feature type="coiled-coil region" evidence="12">
    <location>
        <begin position="780"/>
        <end position="849"/>
    </location>
</feature>
<evidence type="ECO:0000256" key="7">
    <source>
        <dbReference type="ARBA" id="ARBA00023175"/>
    </source>
</evidence>
<dbReference type="EMBL" id="FR824322">
    <property type="protein sequence ID" value="CCA25137.1"/>
    <property type="molecule type" value="Genomic_DNA"/>
</dbReference>
<dbReference type="InterPro" id="IPR036961">
    <property type="entry name" value="Kinesin_motor_dom_sf"/>
</dbReference>
<comment type="subcellular location">
    <subcellularLocation>
        <location evidence="1">Cytoplasm</location>
        <location evidence="1">Cytoskeleton</location>
    </subcellularLocation>
</comment>
<dbReference type="GO" id="GO:0005874">
    <property type="term" value="C:microtubule"/>
    <property type="evidence" value="ECO:0007669"/>
    <property type="project" value="UniProtKB-KW"/>
</dbReference>
<comment type="similarity">
    <text evidence="10">Belongs to the TRAFAC class myosin-kinesin ATPase superfamily. Kinesin family. KIN-5/BimC subfamily.</text>
</comment>
<reference evidence="15" key="2">
    <citation type="submission" date="2011-02" db="EMBL/GenBank/DDBJ databases">
        <authorList>
            <person name="MacLean D."/>
        </authorList>
    </citation>
    <scope>NUCLEOTIDE SEQUENCE</scope>
</reference>
<feature type="region of interest" description="Disordered" evidence="13">
    <location>
        <begin position="1686"/>
        <end position="1745"/>
    </location>
</feature>
<evidence type="ECO:0000256" key="5">
    <source>
        <dbReference type="ARBA" id="ARBA00022840"/>
    </source>
</evidence>
<evidence type="ECO:0000259" key="14">
    <source>
        <dbReference type="PROSITE" id="PS50067"/>
    </source>
</evidence>